<name>A0A317ZIL2_9BACT</name>
<dbReference type="SUPFAM" id="SSF51735">
    <property type="entry name" value="NAD(P)-binding Rossmann-fold domains"/>
    <property type="match status" value="1"/>
</dbReference>
<feature type="domain" description="GFO/IDH/MocA-like oxidoreductase" evidence="3">
    <location>
        <begin position="137"/>
        <end position="270"/>
    </location>
</feature>
<dbReference type="Pfam" id="PF01408">
    <property type="entry name" value="GFO_IDH_MocA"/>
    <property type="match status" value="1"/>
</dbReference>
<protein>
    <submittedName>
        <fullName evidence="4">Gfo/Idh/MocA family oxidoreductase</fullName>
    </submittedName>
</protein>
<dbReference type="Proteomes" id="UP000247099">
    <property type="component" value="Unassembled WGS sequence"/>
</dbReference>
<dbReference type="SUPFAM" id="SSF55347">
    <property type="entry name" value="Glyceraldehyde-3-phosphate dehydrogenase-like, C-terminal domain"/>
    <property type="match status" value="1"/>
</dbReference>
<keyword evidence="1" id="KW-0560">Oxidoreductase</keyword>
<organism evidence="4 5">
    <name type="scientific">Coraliomargarita sinensis</name>
    <dbReference type="NCBI Taxonomy" id="2174842"/>
    <lineage>
        <taxon>Bacteria</taxon>
        <taxon>Pseudomonadati</taxon>
        <taxon>Verrucomicrobiota</taxon>
        <taxon>Opitutia</taxon>
        <taxon>Puniceicoccales</taxon>
        <taxon>Coraliomargaritaceae</taxon>
        <taxon>Coraliomargarita</taxon>
    </lineage>
</organism>
<dbReference type="InterPro" id="IPR055170">
    <property type="entry name" value="GFO_IDH_MocA-like_dom"/>
</dbReference>
<evidence type="ECO:0000259" key="3">
    <source>
        <dbReference type="Pfam" id="PF22725"/>
    </source>
</evidence>
<dbReference type="GO" id="GO:0016491">
    <property type="term" value="F:oxidoreductase activity"/>
    <property type="evidence" value="ECO:0007669"/>
    <property type="project" value="UniProtKB-KW"/>
</dbReference>
<sequence>MTAQKLRIGFIGAGANTRKMHIPGFQKLENVELSVVANRSVESAENVARRDGIKRVAGNWQEVVADPQVDAVCIGTWPYLHAEATIAALEKGKHVLCEARMASDLDEAKRMQAAAVAHPNLVAQLVPAPFSLDFDAKIRELICKGKIGDLLEVRVVHTGGQAASSDAPMSWRQDMAYSGKNVLSMGIMHEIVQRWLEDEPAWLLADGATYQKERFYAGQSKPTAVEIPDSISILGRFAQSGARMVYHFSSLESGKPRMEFRLNGSKGALRFDASQSRLLFAEAGSTEERKITLSREECRGWQVEADFVRSIREGTPVKRTHFEQGVRYMTFTEMVAQSLEASGQRINWPKN</sequence>
<evidence type="ECO:0000256" key="1">
    <source>
        <dbReference type="ARBA" id="ARBA00023002"/>
    </source>
</evidence>
<dbReference type="RefSeq" id="WP_110131084.1">
    <property type="nucleotide sequence ID" value="NZ_QHJQ01000005.1"/>
</dbReference>
<dbReference type="EMBL" id="QHJQ01000005">
    <property type="protein sequence ID" value="PXA04137.1"/>
    <property type="molecule type" value="Genomic_DNA"/>
</dbReference>
<dbReference type="Pfam" id="PF22725">
    <property type="entry name" value="GFO_IDH_MocA_C3"/>
    <property type="match status" value="1"/>
</dbReference>
<dbReference type="OrthoDB" id="179913at2"/>
<evidence type="ECO:0000313" key="5">
    <source>
        <dbReference type="Proteomes" id="UP000247099"/>
    </source>
</evidence>
<proteinExistence type="predicted"/>
<gene>
    <name evidence="4" type="ORF">DDZ13_08850</name>
</gene>
<dbReference type="Gene3D" id="3.40.50.720">
    <property type="entry name" value="NAD(P)-binding Rossmann-like Domain"/>
    <property type="match status" value="1"/>
</dbReference>
<comment type="caution">
    <text evidence="4">The sequence shown here is derived from an EMBL/GenBank/DDBJ whole genome shotgun (WGS) entry which is preliminary data.</text>
</comment>
<reference evidence="4 5" key="1">
    <citation type="submission" date="2018-05" db="EMBL/GenBank/DDBJ databases">
        <title>Coraliomargarita sinensis sp. nov., isolated from a marine solar saltern.</title>
        <authorList>
            <person name="Zhou L.Y."/>
        </authorList>
    </citation>
    <scope>NUCLEOTIDE SEQUENCE [LARGE SCALE GENOMIC DNA]</scope>
    <source>
        <strain evidence="4 5">WN38</strain>
    </source>
</reference>
<evidence type="ECO:0000313" key="4">
    <source>
        <dbReference type="EMBL" id="PXA04137.1"/>
    </source>
</evidence>
<dbReference type="InterPro" id="IPR000683">
    <property type="entry name" value="Gfo/Idh/MocA-like_OxRdtase_N"/>
</dbReference>
<evidence type="ECO:0000259" key="2">
    <source>
        <dbReference type="Pfam" id="PF01408"/>
    </source>
</evidence>
<dbReference type="InterPro" id="IPR050463">
    <property type="entry name" value="Gfo/Idh/MocA_oxidrdct_glycsds"/>
</dbReference>
<dbReference type="InParanoid" id="A0A317ZIL2"/>
<feature type="domain" description="Gfo/Idh/MocA-like oxidoreductase N-terminal" evidence="2">
    <location>
        <begin position="6"/>
        <end position="122"/>
    </location>
</feature>
<dbReference type="GO" id="GO:0000166">
    <property type="term" value="F:nucleotide binding"/>
    <property type="evidence" value="ECO:0007669"/>
    <property type="project" value="InterPro"/>
</dbReference>
<dbReference type="AlphaFoldDB" id="A0A317ZIL2"/>
<keyword evidence="5" id="KW-1185">Reference proteome</keyword>
<dbReference type="PANTHER" id="PTHR43818">
    <property type="entry name" value="BCDNA.GH03377"/>
    <property type="match status" value="1"/>
</dbReference>
<dbReference type="Gene3D" id="3.30.360.10">
    <property type="entry name" value="Dihydrodipicolinate Reductase, domain 2"/>
    <property type="match status" value="1"/>
</dbReference>
<dbReference type="InterPro" id="IPR036291">
    <property type="entry name" value="NAD(P)-bd_dom_sf"/>
</dbReference>
<dbReference type="PANTHER" id="PTHR43818:SF11">
    <property type="entry name" value="BCDNA.GH03377"/>
    <property type="match status" value="1"/>
</dbReference>
<accession>A0A317ZIL2</accession>